<keyword evidence="1" id="KW-1133">Transmembrane helix</keyword>
<evidence type="ECO:0000313" key="3">
    <source>
        <dbReference type="Proteomes" id="UP000518887"/>
    </source>
</evidence>
<protein>
    <recommendedName>
        <fullName evidence="4">DUF554 domain-containing protein</fullName>
    </recommendedName>
</protein>
<reference evidence="2 3" key="1">
    <citation type="submission" date="2020-08" db="EMBL/GenBank/DDBJ databases">
        <title>Genomic Encyclopedia of Type Strains, Phase IV (KMG-IV): sequencing the most valuable type-strain genomes for metagenomic binning, comparative biology and taxonomic classification.</title>
        <authorList>
            <person name="Goeker M."/>
        </authorList>
    </citation>
    <scope>NUCLEOTIDE SEQUENCE [LARGE SCALE GENOMIC DNA]</scope>
    <source>
        <strain evidence="2 3">DSM 103462</strain>
    </source>
</reference>
<accession>A0A7W8LMH1</accession>
<keyword evidence="1" id="KW-0812">Transmembrane</keyword>
<proteinExistence type="predicted"/>
<comment type="caution">
    <text evidence="2">The sequence shown here is derived from an EMBL/GenBank/DDBJ whole genome shotgun (WGS) entry which is preliminary data.</text>
</comment>
<name>A0A7W8LMH1_9SPIR</name>
<feature type="transmembrane region" description="Helical" evidence="1">
    <location>
        <begin position="168"/>
        <end position="190"/>
    </location>
</feature>
<dbReference type="PANTHER" id="PTHR36111">
    <property type="entry name" value="INNER MEMBRANE PROTEIN-RELATED"/>
    <property type="match status" value="1"/>
</dbReference>
<evidence type="ECO:0000313" key="2">
    <source>
        <dbReference type="EMBL" id="MBB5226383.1"/>
    </source>
</evidence>
<dbReference type="AlphaFoldDB" id="A0A7W8LMH1"/>
<feature type="transmembrane region" description="Helical" evidence="1">
    <location>
        <begin position="44"/>
        <end position="64"/>
    </location>
</feature>
<dbReference type="Proteomes" id="UP000518887">
    <property type="component" value="Unassembled WGS sequence"/>
</dbReference>
<dbReference type="Pfam" id="PF04474">
    <property type="entry name" value="DUF554"/>
    <property type="match status" value="1"/>
</dbReference>
<evidence type="ECO:0008006" key="4">
    <source>
        <dbReference type="Google" id="ProtNLM"/>
    </source>
</evidence>
<gene>
    <name evidence="2" type="ORF">HNP76_001756</name>
</gene>
<feature type="transmembrane region" description="Helical" evidence="1">
    <location>
        <begin position="280"/>
        <end position="299"/>
    </location>
</feature>
<sequence length="305" mass="32775">MTASFLLVKKLVATWMSHGSPHELQGRFLLGAQLALLSLEIKKMIAVFVNCATILIGCFVGLLFAKKIPQKVTDSIQLACGLVSFVMGVQMSFKYQNVVYLALALILGGIVGTLLDIDGKILAFGKFLEKIFMKDSRGKHAGFERVSAQAELEPLPSSFSDGKPKKNFAYAFLNASVLFCVGAMAIVGSFKAGIEHDYSIIFLKSILDGFISIGFAVAMGVGTAFSVISIFIYQGALTLLSVLIAPYVSEQMLAELTGSGGALIILIGINLMGLKKVKTANYLPAVLFSVIFVLCEPFVKSLLHL</sequence>
<dbReference type="InterPro" id="IPR007563">
    <property type="entry name" value="DUF554"/>
</dbReference>
<organism evidence="2 3">
    <name type="scientific">Treponema ruminis</name>
    <dbReference type="NCBI Taxonomy" id="744515"/>
    <lineage>
        <taxon>Bacteria</taxon>
        <taxon>Pseudomonadati</taxon>
        <taxon>Spirochaetota</taxon>
        <taxon>Spirochaetia</taxon>
        <taxon>Spirochaetales</taxon>
        <taxon>Treponemataceae</taxon>
        <taxon>Treponema</taxon>
    </lineage>
</organism>
<keyword evidence="3" id="KW-1185">Reference proteome</keyword>
<feature type="transmembrane region" description="Helical" evidence="1">
    <location>
        <begin position="210"/>
        <end position="233"/>
    </location>
</feature>
<dbReference type="EMBL" id="JACHFQ010000005">
    <property type="protein sequence ID" value="MBB5226383.1"/>
    <property type="molecule type" value="Genomic_DNA"/>
</dbReference>
<keyword evidence="1" id="KW-0472">Membrane</keyword>
<feature type="transmembrane region" description="Helical" evidence="1">
    <location>
        <begin position="253"/>
        <end position="274"/>
    </location>
</feature>
<dbReference type="PANTHER" id="PTHR36111:SF2">
    <property type="entry name" value="INNER MEMBRANE PROTEIN"/>
    <property type="match status" value="1"/>
</dbReference>
<evidence type="ECO:0000256" key="1">
    <source>
        <dbReference type="SAM" id="Phobius"/>
    </source>
</evidence>
<dbReference type="RefSeq" id="WP_246462611.1">
    <property type="nucleotide sequence ID" value="NZ_CP031518.1"/>
</dbReference>
<feature type="transmembrane region" description="Helical" evidence="1">
    <location>
        <begin position="99"/>
        <end position="117"/>
    </location>
</feature>